<keyword evidence="2" id="KW-1185">Reference proteome</keyword>
<dbReference type="Proteomes" id="UP001162891">
    <property type="component" value="Chromosome"/>
</dbReference>
<gene>
    <name evidence="1" type="ORF">AMOR_26060</name>
</gene>
<dbReference type="EMBL" id="AP025591">
    <property type="protein sequence ID" value="BDG03610.1"/>
    <property type="molecule type" value="Genomic_DNA"/>
</dbReference>
<accession>A0ABN6MTH6</accession>
<sequence length="111" mass="11619">MRPALAVLVAALSLAACKGPCQELGNRLCRCVGSGTTRDTCERQVQNQISSANPGKDVEDICSARLDTCIEPQGADFCAWVQTECGKASCGLSVEDFNSTDVCPKPAPATP</sequence>
<organism evidence="1 2">
    <name type="scientific">Anaeromyxobacter oryzae</name>
    <dbReference type="NCBI Taxonomy" id="2918170"/>
    <lineage>
        <taxon>Bacteria</taxon>
        <taxon>Pseudomonadati</taxon>
        <taxon>Myxococcota</taxon>
        <taxon>Myxococcia</taxon>
        <taxon>Myxococcales</taxon>
        <taxon>Cystobacterineae</taxon>
        <taxon>Anaeromyxobacteraceae</taxon>
        <taxon>Anaeromyxobacter</taxon>
    </lineage>
</organism>
<name>A0ABN6MTH6_9BACT</name>
<protein>
    <recommendedName>
        <fullName evidence="3">Lipoprotein</fullName>
    </recommendedName>
</protein>
<reference evidence="2" key="1">
    <citation type="journal article" date="2022" name="Int. J. Syst. Evol. Microbiol.">
        <title>Anaeromyxobacter oryzae sp. nov., Anaeromyxobacter diazotrophicus sp. nov. and Anaeromyxobacter paludicola sp. nov., isolated from paddy soils.</title>
        <authorList>
            <person name="Itoh H."/>
            <person name="Xu Z."/>
            <person name="Mise K."/>
            <person name="Masuda Y."/>
            <person name="Ushijima N."/>
            <person name="Hayakawa C."/>
            <person name="Shiratori Y."/>
            <person name="Senoo K."/>
        </authorList>
    </citation>
    <scope>NUCLEOTIDE SEQUENCE [LARGE SCALE GENOMIC DNA]</scope>
    <source>
        <strain evidence="2">Red232</strain>
    </source>
</reference>
<evidence type="ECO:0008006" key="3">
    <source>
        <dbReference type="Google" id="ProtNLM"/>
    </source>
</evidence>
<evidence type="ECO:0000313" key="2">
    <source>
        <dbReference type="Proteomes" id="UP001162891"/>
    </source>
</evidence>
<proteinExistence type="predicted"/>
<dbReference type="PROSITE" id="PS51257">
    <property type="entry name" value="PROKAR_LIPOPROTEIN"/>
    <property type="match status" value="1"/>
</dbReference>
<dbReference type="RefSeq" id="WP_248361758.1">
    <property type="nucleotide sequence ID" value="NZ_AP025591.1"/>
</dbReference>
<evidence type="ECO:0000313" key="1">
    <source>
        <dbReference type="EMBL" id="BDG03610.1"/>
    </source>
</evidence>